<feature type="binding site" evidence="4">
    <location>
        <position position="52"/>
    </location>
    <ligand>
        <name>ATP</name>
        <dbReference type="ChEBI" id="CHEBI:30616"/>
    </ligand>
</feature>
<dbReference type="Pfam" id="PF00069">
    <property type="entry name" value="Pkinase"/>
    <property type="match status" value="1"/>
</dbReference>
<dbReference type="InterPro" id="IPR008271">
    <property type="entry name" value="Ser/Thr_kinase_AS"/>
</dbReference>
<sequence length="1179" mass="121430">MSESAILAAQRLNPHVGPVTTLYTKKEMVGRGAYGGVYKAVHNPTGQVVALKIIDLDTPDDDISEIQREVALLSELRDAARYNITLYHGCHLNGHELWIAMDFASGGSIRTLMKSGVVEEKYAALIVREVLVALAFLHRQDIIHRDVKAANVLLTQTGKILLADFGVAAHLQANSKRSTFTGTPLWMAPEVITDGKMYDTKADIWSLGITLFEMTMGNPPHFGIEPLRACALIPRSDPPTLPDNDEAAEDGLGPFSNPMREFLAQCLQIDAAGRPTADELMRSKWIKSAGKLPMALLRELIVRYVQWIQSGGQRMSIVGVSGGGIEEYAREDTFDLVEDQWDFDVDESDFGSRIGLGKVEALGDEPARTLDEKAAQGHARPPKSVLAQPQRNHPLLRLFDEESNPYAQPTAQMTIQLPTGPVNTVKPTISLPSFDDLDNSNDYSSSSALGASAFAWSAQAATSGFGFGGAASASSAAIFGGAESSSSSGFGFGGATSANYGYGFGALGAAEDLMSPMTVRGDNPFDSSSANSSFSDLSAPAAPRTGWGFGGASANGSLGSSNSGATAGGGPFGSGFSFGSGSTGVPTGETTPSHSRTGSQTPTETTFAASGSGGGPGFAFPTPSATSTGLAPAFSMSAQPGMSSEVSSLAAPLSLSTPSNANANPTPAQMNRPFGAFGSASAGPAAAGPRRRADTAPSRPPHEPPVDAFAPYPPLGSGIPRNTAVSPAPLSASLPPLAGAPAPYPPLGPGLPRRTEQPRTAMAGGHRSRASGSGSRDFGSNGGMTPGSGPIASAGAAIAVARDLNRPFGVPAPPWNAAGIGAGAGLVGRDRGWSNPATEGQRPMFRAAPFPGPPDHSGGVAAANGRLRSASEATKRQALQISTTNGAGAYAPTTVSSPISAIPATPLSANPLNASPRSIRSGQQHRRLNSGQYFPSIPQSQHSSPKSVASHDGSDRDAPLQTASSIYSKQHASPRSVGHRPRLSQSQTAPALPPVAEAADDPPRPRLRNASSASTLLGEEALTPLAAPQAGFGSFGTATAILAPQMAPTPSTAAGIVAGPGQRASAIGYPFPPVGDLAVPNASSSSAASSAVASTQTSPAQSLSLPSTASMMMMHQSSGISDGVPTLRPLDYSLLSSRETVQDQLEAQLVELGKWLSLVGDRLEKVVLGQVDVGVELDR</sequence>
<evidence type="ECO:0000313" key="7">
    <source>
        <dbReference type="EMBL" id="POY74979.1"/>
    </source>
</evidence>
<keyword evidence="8" id="KW-1185">Reference proteome</keyword>
<dbReference type="Gene3D" id="1.10.510.10">
    <property type="entry name" value="Transferase(Phosphotransferase) domain 1"/>
    <property type="match status" value="1"/>
</dbReference>
<dbReference type="PROSITE" id="PS00107">
    <property type="entry name" value="PROTEIN_KINASE_ATP"/>
    <property type="match status" value="1"/>
</dbReference>
<feature type="compositionally biased region" description="Polar residues" evidence="5">
    <location>
        <begin position="929"/>
        <end position="947"/>
    </location>
</feature>
<dbReference type="Proteomes" id="UP000237144">
    <property type="component" value="Unassembled WGS sequence"/>
</dbReference>
<feature type="compositionally biased region" description="Polar residues" evidence="5">
    <location>
        <begin position="589"/>
        <end position="604"/>
    </location>
</feature>
<dbReference type="Gene3D" id="3.30.200.20">
    <property type="entry name" value="Phosphorylase Kinase, domain 1"/>
    <property type="match status" value="1"/>
</dbReference>
<feature type="compositionally biased region" description="Low complexity" evidence="5">
    <location>
        <begin position="726"/>
        <end position="741"/>
    </location>
</feature>
<evidence type="ECO:0000313" key="8">
    <source>
        <dbReference type="Proteomes" id="UP000237144"/>
    </source>
</evidence>
<feature type="compositionally biased region" description="Low complexity" evidence="5">
    <location>
        <begin position="761"/>
        <end position="779"/>
    </location>
</feature>
<feature type="compositionally biased region" description="Low complexity" evidence="5">
    <location>
        <begin position="672"/>
        <end position="688"/>
    </location>
</feature>
<evidence type="ECO:0000256" key="3">
    <source>
        <dbReference type="ARBA" id="ARBA00022840"/>
    </source>
</evidence>
<dbReference type="GO" id="GO:0005524">
    <property type="term" value="F:ATP binding"/>
    <property type="evidence" value="ECO:0007669"/>
    <property type="project" value="UniProtKB-UniRule"/>
</dbReference>
<dbReference type="PANTHER" id="PTHR48012:SF21">
    <property type="entry name" value="PH DOMAIN-CONTAINING PROTEIN"/>
    <property type="match status" value="1"/>
</dbReference>
<comment type="caution">
    <text evidence="7">The sequence shown here is derived from an EMBL/GenBank/DDBJ whole genome shotgun (WGS) entry which is preliminary data.</text>
</comment>
<dbReference type="InterPro" id="IPR000719">
    <property type="entry name" value="Prot_kinase_dom"/>
</dbReference>
<evidence type="ECO:0000256" key="1">
    <source>
        <dbReference type="ARBA" id="ARBA00012513"/>
    </source>
</evidence>
<feature type="region of interest" description="Disordered" evidence="5">
    <location>
        <begin position="657"/>
        <end position="789"/>
    </location>
</feature>
<organism evidence="7 8">
    <name type="scientific">Rhodotorula taiwanensis</name>
    <dbReference type="NCBI Taxonomy" id="741276"/>
    <lineage>
        <taxon>Eukaryota</taxon>
        <taxon>Fungi</taxon>
        <taxon>Dikarya</taxon>
        <taxon>Basidiomycota</taxon>
        <taxon>Pucciniomycotina</taxon>
        <taxon>Microbotryomycetes</taxon>
        <taxon>Sporidiobolales</taxon>
        <taxon>Sporidiobolaceae</taxon>
        <taxon>Rhodotorula</taxon>
    </lineage>
</organism>
<feature type="compositionally biased region" description="Gly residues" evidence="5">
    <location>
        <begin position="572"/>
        <end position="582"/>
    </location>
</feature>
<proteinExistence type="predicted"/>
<accession>A0A2S5BDY5</accession>
<feature type="domain" description="Protein kinase" evidence="6">
    <location>
        <begin position="23"/>
        <end position="286"/>
    </location>
</feature>
<dbReference type="FunFam" id="1.10.510.10:FF:000421">
    <property type="entry name" value="Serine/threonine-protein kinase PAK 6"/>
    <property type="match status" value="1"/>
</dbReference>
<gene>
    <name evidence="7" type="ORF">BMF94_1955</name>
</gene>
<feature type="region of interest" description="Disordered" evidence="5">
    <location>
        <begin position="572"/>
        <end position="625"/>
    </location>
</feature>
<keyword evidence="2 4" id="KW-0547">Nucleotide-binding</keyword>
<dbReference type="InterPro" id="IPR017441">
    <property type="entry name" value="Protein_kinase_ATP_BS"/>
</dbReference>
<dbReference type="GO" id="GO:0005737">
    <property type="term" value="C:cytoplasm"/>
    <property type="evidence" value="ECO:0007669"/>
    <property type="project" value="TreeGrafter"/>
</dbReference>
<dbReference type="SMART" id="SM00220">
    <property type="entry name" value="S_TKc"/>
    <property type="match status" value="1"/>
</dbReference>
<dbReference type="InterPro" id="IPR011009">
    <property type="entry name" value="Kinase-like_dom_sf"/>
</dbReference>
<reference evidence="7 8" key="1">
    <citation type="journal article" date="2018" name="Front. Microbiol.">
        <title>Prospects for Fungal Bioremediation of Acidic Radioactive Waste Sites: Characterization and Genome Sequence of Rhodotorula taiwanensis MD1149.</title>
        <authorList>
            <person name="Tkavc R."/>
            <person name="Matrosova V.Y."/>
            <person name="Grichenko O.E."/>
            <person name="Gostincar C."/>
            <person name="Volpe R.P."/>
            <person name="Klimenkova P."/>
            <person name="Gaidamakova E.K."/>
            <person name="Zhou C.E."/>
            <person name="Stewart B.J."/>
            <person name="Lyman M.G."/>
            <person name="Malfatti S.A."/>
            <person name="Rubinfeld B."/>
            <person name="Courtot M."/>
            <person name="Singh J."/>
            <person name="Dalgard C.L."/>
            <person name="Hamilton T."/>
            <person name="Frey K.G."/>
            <person name="Gunde-Cimerman N."/>
            <person name="Dugan L."/>
            <person name="Daly M.J."/>
        </authorList>
    </citation>
    <scope>NUCLEOTIDE SEQUENCE [LARGE SCALE GENOMIC DNA]</scope>
    <source>
        <strain evidence="7 8">MD1149</strain>
    </source>
</reference>
<evidence type="ECO:0000256" key="2">
    <source>
        <dbReference type="ARBA" id="ARBA00022741"/>
    </source>
</evidence>
<protein>
    <recommendedName>
        <fullName evidence="1">non-specific serine/threonine protein kinase</fullName>
        <ecNumber evidence="1">2.7.11.1</ecNumber>
    </recommendedName>
</protein>
<evidence type="ECO:0000256" key="5">
    <source>
        <dbReference type="SAM" id="MobiDB-lite"/>
    </source>
</evidence>
<dbReference type="OrthoDB" id="248923at2759"/>
<feature type="region of interest" description="Disordered" evidence="5">
    <location>
        <begin position="907"/>
        <end position="1009"/>
    </location>
</feature>
<dbReference type="PANTHER" id="PTHR48012">
    <property type="entry name" value="STERILE20-LIKE KINASE, ISOFORM B-RELATED"/>
    <property type="match status" value="1"/>
</dbReference>
<dbReference type="PROSITE" id="PS00108">
    <property type="entry name" value="PROTEIN_KINASE_ST"/>
    <property type="match status" value="1"/>
</dbReference>
<evidence type="ECO:0000256" key="4">
    <source>
        <dbReference type="PROSITE-ProRule" id="PRU10141"/>
    </source>
</evidence>
<evidence type="ECO:0000259" key="6">
    <source>
        <dbReference type="PROSITE" id="PS50011"/>
    </source>
</evidence>
<dbReference type="EMBL" id="PJQD01000020">
    <property type="protein sequence ID" value="POY74979.1"/>
    <property type="molecule type" value="Genomic_DNA"/>
</dbReference>
<dbReference type="EC" id="2.7.11.1" evidence="1"/>
<name>A0A2S5BDY5_9BASI</name>
<dbReference type="PROSITE" id="PS50011">
    <property type="entry name" value="PROTEIN_KINASE_DOM"/>
    <property type="match status" value="1"/>
</dbReference>
<dbReference type="AlphaFoldDB" id="A0A2S5BDY5"/>
<dbReference type="InterPro" id="IPR050629">
    <property type="entry name" value="STE20/SPS1-PAK"/>
</dbReference>
<feature type="region of interest" description="Disordered" evidence="5">
    <location>
        <begin position="855"/>
        <end position="875"/>
    </location>
</feature>
<feature type="compositionally biased region" description="Polar residues" evidence="5">
    <location>
        <begin position="907"/>
        <end position="922"/>
    </location>
</feature>
<dbReference type="STRING" id="741276.A0A2S5BDY5"/>
<feature type="compositionally biased region" description="Polar residues" evidence="5">
    <location>
        <begin position="961"/>
        <end position="973"/>
    </location>
</feature>
<dbReference type="GO" id="GO:0004674">
    <property type="term" value="F:protein serine/threonine kinase activity"/>
    <property type="evidence" value="ECO:0007669"/>
    <property type="project" value="UniProtKB-EC"/>
</dbReference>
<keyword evidence="3 4" id="KW-0067">ATP-binding</keyword>
<dbReference type="SUPFAM" id="SSF56112">
    <property type="entry name" value="Protein kinase-like (PK-like)"/>
    <property type="match status" value="1"/>
</dbReference>